<gene>
    <name evidence="3" type="ORF">FYJ85_12265</name>
</gene>
<dbReference type="Pfam" id="PF03237">
    <property type="entry name" value="Terminase_6N"/>
    <property type="match status" value="1"/>
</dbReference>
<feature type="domain" description="Terminase large subunit gp17-like C-terminal" evidence="2">
    <location>
        <begin position="260"/>
        <end position="402"/>
    </location>
</feature>
<evidence type="ECO:0000259" key="2">
    <source>
        <dbReference type="Pfam" id="PF17289"/>
    </source>
</evidence>
<reference evidence="3 4" key="1">
    <citation type="submission" date="2019-08" db="EMBL/GenBank/DDBJ databases">
        <title>In-depth cultivation of the pig gut microbiome towards novel bacterial diversity and tailored functional studies.</title>
        <authorList>
            <person name="Wylensek D."/>
            <person name="Hitch T.C.A."/>
            <person name="Clavel T."/>
        </authorList>
    </citation>
    <scope>NUCLEOTIDE SEQUENCE [LARGE SCALE GENOMIC DNA]</scope>
    <source>
        <strain evidence="3 4">BBE-744-WT-12</strain>
    </source>
</reference>
<dbReference type="InterPro" id="IPR035421">
    <property type="entry name" value="Terminase_6C"/>
</dbReference>
<dbReference type="Gene3D" id="3.40.50.300">
    <property type="entry name" value="P-loop containing nucleotide triphosphate hydrolases"/>
    <property type="match status" value="1"/>
</dbReference>
<protein>
    <submittedName>
        <fullName evidence="3">DNA-packaging protein</fullName>
    </submittedName>
</protein>
<dbReference type="EMBL" id="VUNS01000012">
    <property type="protein sequence ID" value="MST97811.1"/>
    <property type="molecule type" value="Genomic_DNA"/>
</dbReference>
<keyword evidence="1" id="KW-1188">Viral release from host cell</keyword>
<organism evidence="3 4">
    <name type="scientific">Victivallis lenta</name>
    <dbReference type="NCBI Taxonomy" id="2606640"/>
    <lineage>
        <taxon>Bacteria</taxon>
        <taxon>Pseudomonadati</taxon>
        <taxon>Lentisphaerota</taxon>
        <taxon>Lentisphaeria</taxon>
        <taxon>Victivallales</taxon>
        <taxon>Victivallaceae</taxon>
        <taxon>Victivallis</taxon>
    </lineage>
</organism>
<dbReference type="InterPro" id="IPR027417">
    <property type="entry name" value="P-loop_NTPase"/>
</dbReference>
<comment type="caution">
    <text evidence="3">The sequence shown here is derived from an EMBL/GenBank/DDBJ whole genome shotgun (WGS) entry which is preliminary data.</text>
</comment>
<dbReference type="RefSeq" id="WP_154418903.1">
    <property type="nucleotide sequence ID" value="NZ_VUNS01000012.1"/>
</dbReference>
<evidence type="ECO:0000313" key="3">
    <source>
        <dbReference type="EMBL" id="MST97811.1"/>
    </source>
</evidence>
<keyword evidence="4" id="KW-1185">Reference proteome</keyword>
<dbReference type="Proteomes" id="UP000435649">
    <property type="component" value="Unassembled WGS sequence"/>
</dbReference>
<dbReference type="Pfam" id="PF17289">
    <property type="entry name" value="Terminase_6C"/>
    <property type="match status" value="1"/>
</dbReference>
<evidence type="ECO:0000256" key="1">
    <source>
        <dbReference type="ARBA" id="ARBA00022612"/>
    </source>
</evidence>
<name>A0A844G5E3_9BACT</name>
<accession>A0A844G5E3</accession>
<dbReference type="AlphaFoldDB" id="A0A844G5E3"/>
<dbReference type="Gene3D" id="3.30.420.240">
    <property type="match status" value="1"/>
</dbReference>
<proteinExistence type="predicted"/>
<evidence type="ECO:0000313" key="4">
    <source>
        <dbReference type="Proteomes" id="UP000435649"/>
    </source>
</evidence>
<sequence>MDSAFRKTAAQQQALKLLGGGSRYVLLFGGSRSGKTFILVYALLVRALRAPGSRHAILRLHSNSVRQSVLMDTLPKVVRLAFPRLRLAESSRDQFVRLPNRSEIWFGGLDAGERADKILGKEFSTIYFNECSEIGYEAVNTALTRLAQKTALRNKAYFDCNPSGKSHWSYKLFVEKLDPESNRPVTFPRQYASMLLNPAANAENLPAGYLEETLAGLSDRQRARFLEGVWLDDLAGALWSQRTIDRSRVAEAPELDRIIVGVDPAVTGNASSDTTGIVTVGCSRDNHFYVLSDASCRGRPLEWAAAVNAEYDRFRADRVVGEVNNGGELVETVLRQLNLNLSYRAVRATRGKIARAEPVAALYEQGRVHHVGRFPELEEEMTGFTPSSPNSPDRLDALVWAVTILSERPAGPRLITA</sequence>